<sequence>MVARDLGQVIGPPGRRPSRAATSSLWLPLGNLSSCGFRVYERCDLPVATSTRLFWELRRLSIVLMRISSFWILSRRETPTSLTLSQRALALLKDPTSFHTEEWKVIGLIPPFKFTTRQA</sequence>
<name>A0A4C1WR05_EUMVA</name>
<dbReference type="OrthoDB" id="7475696at2759"/>
<dbReference type="Proteomes" id="UP000299102">
    <property type="component" value="Unassembled WGS sequence"/>
</dbReference>
<reference evidence="1 2" key="1">
    <citation type="journal article" date="2019" name="Commun. Biol.">
        <title>The bagworm genome reveals a unique fibroin gene that provides high tensile strength.</title>
        <authorList>
            <person name="Kono N."/>
            <person name="Nakamura H."/>
            <person name="Ohtoshi R."/>
            <person name="Tomita M."/>
            <person name="Numata K."/>
            <person name="Arakawa K."/>
        </authorList>
    </citation>
    <scope>NUCLEOTIDE SEQUENCE [LARGE SCALE GENOMIC DNA]</scope>
</reference>
<dbReference type="AlphaFoldDB" id="A0A4C1WR05"/>
<protein>
    <submittedName>
        <fullName evidence="1">Uncharacterized protein</fullName>
    </submittedName>
</protein>
<accession>A0A4C1WR05</accession>
<organism evidence="1 2">
    <name type="scientific">Eumeta variegata</name>
    <name type="common">Bagworm moth</name>
    <name type="synonym">Eumeta japonica</name>
    <dbReference type="NCBI Taxonomy" id="151549"/>
    <lineage>
        <taxon>Eukaryota</taxon>
        <taxon>Metazoa</taxon>
        <taxon>Ecdysozoa</taxon>
        <taxon>Arthropoda</taxon>
        <taxon>Hexapoda</taxon>
        <taxon>Insecta</taxon>
        <taxon>Pterygota</taxon>
        <taxon>Neoptera</taxon>
        <taxon>Endopterygota</taxon>
        <taxon>Lepidoptera</taxon>
        <taxon>Glossata</taxon>
        <taxon>Ditrysia</taxon>
        <taxon>Tineoidea</taxon>
        <taxon>Psychidae</taxon>
        <taxon>Oiketicinae</taxon>
        <taxon>Eumeta</taxon>
    </lineage>
</organism>
<keyword evidence="2" id="KW-1185">Reference proteome</keyword>
<comment type="caution">
    <text evidence="1">The sequence shown here is derived from an EMBL/GenBank/DDBJ whole genome shotgun (WGS) entry which is preliminary data.</text>
</comment>
<proteinExistence type="predicted"/>
<evidence type="ECO:0000313" key="1">
    <source>
        <dbReference type="EMBL" id="GBP53290.1"/>
    </source>
</evidence>
<dbReference type="EMBL" id="BGZK01000620">
    <property type="protein sequence ID" value="GBP53290.1"/>
    <property type="molecule type" value="Genomic_DNA"/>
</dbReference>
<gene>
    <name evidence="1" type="ORF">EVAR_44291_1</name>
</gene>
<evidence type="ECO:0000313" key="2">
    <source>
        <dbReference type="Proteomes" id="UP000299102"/>
    </source>
</evidence>